<evidence type="ECO:0000313" key="3">
    <source>
        <dbReference type="Proteomes" id="UP001172778"/>
    </source>
</evidence>
<keyword evidence="1" id="KW-0812">Transmembrane</keyword>
<feature type="transmembrane region" description="Helical" evidence="1">
    <location>
        <begin position="137"/>
        <end position="157"/>
    </location>
</feature>
<proteinExistence type="predicted"/>
<accession>A0ABT7DVS9</accession>
<protein>
    <submittedName>
        <fullName evidence="2">DUF2269 domain-containing protein</fullName>
    </submittedName>
</protein>
<sequence>MDYLTMKWLHILSSTILFGTGIGTAFYMFVANRSGDLRAISVVTRWVVRADWVFTGSTVIFQPLSGWWMAQQAGFEFGFGLANTPLNWLGLTVLLYVMAGACWLPVVWLQIRMRDMAASALASGHALPARYWRYEKIWCVLGIPAFTSLVWVFHLMVVKTI</sequence>
<evidence type="ECO:0000256" key="1">
    <source>
        <dbReference type="SAM" id="Phobius"/>
    </source>
</evidence>
<dbReference type="EMBL" id="JARRAF010000007">
    <property type="protein sequence ID" value="MDK2124109.1"/>
    <property type="molecule type" value="Genomic_DNA"/>
</dbReference>
<reference evidence="2" key="1">
    <citation type="submission" date="2023-03" db="EMBL/GenBank/DDBJ databases">
        <title>Chitinimonas shenzhenensis gen. nov., sp. nov., a novel member of family Burkholderiaceae isolated from activated sludge collected in Shen Zhen, China.</title>
        <authorList>
            <person name="Wang X."/>
        </authorList>
    </citation>
    <scope>NUCLEOTIDE SEQUENCE</scope>
    <source>
        <strain evidence="2">DQS-5</strain>
    </source>
</reference>
<feature type="transmembrane region" description="Helical" evidence="1">
    <location>
        <begin position="6"/>
        <end position="30"/>
    </location>
</feature>
<feature type="transmembrane region" description="Helical" evidence="1">
    <location>
        <begin position="50"/>
        <end position="68"/>
    </location>
</feature>
<organism evidence="2 3">
    <name type="scientific">Parachitinimonas caeni</name>
    <dbReference type="NCBI Taxonomy" id="3031301"/>
    <lineage>
        <taxon>Bacteria</taxon>
        <taxon>Pseudomonadati</taxon>
        <taxon>Pseudomonadota</taxon>
        <taxon>Betaproteobacteria</taxon>
        <taxon>Neisseriales</taxon>
        <taxon>Chitinibacteraceae</taxon>
        <taxon>Parachitinimonas</taxon>
    </lineage>
</organism>
<dbReference type="Pfam" id="PF10027">
    <property type="entry name" value="DUF2269"/>
    <property type="match status" value="1"/>
</dbReference>
<dbReference type="RefSeq" id="WP_284100411.1">
    <property type="nucleotide sequence ID" value="NZ_JARRAF010000007.1"/>
</dbReference>
<name>A0ABT7DVS9_9NEIS</name>
<keyword evidence="3" id="KW-1185">Reference proteome</keyword>
<keyword evidence="1" id="KW-0472">Membrane</keyword>
<keyword evidence="1" id="KW-1133">Transmembrane helix</keyword>
<dbReference type="Proteomes" id="UP001172778">
    <property type="component" value="Unassembled WGS sequence"/>
</dbReference>
<evidence type="ECO:0000313" key="2">
    <source>
        <dbReference type="EMBL" id="MDK2124109.1"/>
    </source>
</evidence>
<dbReference type="InterPro" id="IPR018729">
    <property type="entry name" value="DUF2269_transmembrane"/>
</dbReference>
<comment type="caution">
    <text evidence="2">The sequence shown here is derived from an EMBL/GenBank/DDBJ whole genome shotgun (WGS) entry which is preliminary data.</text>
</comment>
<gene>
    <name evidence="2" type="ORF">PZA18_08625</name>
</gene>
<feature type="transmembrane region" description="Helical" evidence="1">
    <location>
        <begin position="88"/>
        <end position="109"/>
    </location>
</feature>